<evidence type="ECO:0000256" key="4">
    <source>
        <dbReference type="ARBA" id="ARBA00022989"/>
    </source>
</evidence>
<dbReference type="AlphaFoldDB" id="A0A157Q3K9"/>
<dbReference type="Pfam" id="PF00892">
    <property type="entry name" value="EamA"/>
    <property type="match status" value="2"/>
</dbReference>
<protein>
    <submittedName>
        <fullName evidence="8">Integral membrane protein</fullName>
    </submittedName>
</protein>
<evidence type="ECO:0000256" key="3">
    <source>
        <dbReference type="ARBA" id="ARBA00022692"/>
    </source>
</evidence>
<organism evidence="8 9">
    <name type="scientific">Bordetella ansorpii</name>
    <dbReference type="NCBI Taxonomy" id="288768"/>
    <lineage>
        <taxon>Bacteria</taxon>
        <taxon>Pseudomonadati</taxon>
        <taxon>Pseudomonadota</taxon>
        <taxon>Betaproteobacteria</taxon>
        <taxon>Burkholderiales</taxon>
        <taxon>Alcaligenaceae</taxon>
        <taxon>Bordetella</taxon>
    </lineage>
</organism>
<dbReference type="EMBL" id="FKBS01000017">
    <property type="protein sequence ID" value="SAI40170.1"/>
    <property type="molecule type" value="Genomic_DNA"/>
</dbReference>
<accession>A0A157Q3K9</accession>
<dbReference type="Proteomes" id="UP000077037">
    <property type="component" value="Unassembled WGS sequence"/>
</dbReference>
<dbReference type="RefSeq" id="WP_066414879.1">
    <property type="nucleotide sequence ID" value="NZ_FKBS01000017.1"/>
</dbReference>
<feature type="transmembrane region" description="Helical" evidence="6">
    <location>
        <begin position="72"/>
        <end position="94"/>
    </location>
</feature>
<keyword evidence="5 6" id="KW-0472">Membrane</keyword>
<feature type="transmembrane region" description="Helical" evidence="6">
    <location>
        <begin position="159"/>
        <end position="182"/>
    </location>
</feature>
<evidence type="ECO:0000259" key="7">
    <source>
        <dbReference type="Pfam" id="PF00892"/>
    </source>
</evidence>
<evidence type="ECO:0000256" key="1">
    <source>
        <dbReference type="ARBA" id="ARBA00004141"/>
    </source>
</evidence>
<dbReference type="PANTHER" id="PTHR32322:SF2">
    <property type="entry name" value="EAMA DOMAIN-CONTAINING PROTEIN"/>
    <property type="match status" value="1"/>
</dbReference>
<gene>
    <name evidence="8" type="ORF">SAMEA1982600_03167</name>
</gene>
<feature type="transmembrane region" description="Helical" evidence="6">
    <location>
        <begin position="41"/>
        <end position="60"/>
    </location>
</feature>
<feature type="domain" description="EamA" evidence="7">
    <location>
        <begin position="161"/>
        <end position="296"/>
    </location>
</feature>
<comment type="similarity">
    <text evidence="2">Belongs to the EamA transporter family.</text>
</comment>
<feature type="transmembrane region" description="Helical" evidence="6">
    <location>
        <begin position="254"/>
        <end position="274"/>
    </location>
</feature>
<keyword evidence="4 6" id="KW-1133">Transmembrane helix</keyword>
<evidence type="ECO:0000256" key="5">
    <source>
        <dbReference type="ARBA" id="ARBA00023136"/>
    </source>
</evidence>
<sequence length="310" mass="32673">MPPATRRPLDTTATGIMLLLCVCWAFQQVAIKLVAADITPTLQIGLRSVFAAVVLGIVVLRREGLGLLRDGTLPAGLLVGLLFAAEFLLIALALRFTTASHVAVFLYTAPIFTALGLHLRLPEERLLPLQWVGVLLAFVGIAVAFLGKRDVALPSAPDMLLGDFLALLAGLSWGATTVALRGSALSEAPPTKTLFYQMAVAAGLLTAWHAASGDPAPVWSAPAVASMAFQTLGVALASLLTWFWLLRRYLATRLSVLSFATPLFGVTFGVLILHEPIAPGFALGALLVLGGILLVSGAGLISEKLRRPGR</sequence>
<evidence type="ECO:0000313" key="8">
    <source>
        <dbReference type="EMBL" id="SAI40170.1"/>
    </source>
</evidence>
<feature type="transmembrane region" description="Helical" evidence="6">
    <location>
        <begin position="194"/>
        <end position="211"/>
    </location>
</feature>
<feature type="domain" description="EamA" evidence="7">
    <location>
        <begin position="16"/>
        <end position="145"/>
    </location>
</feature>
<dbReference type="OrthoDB" id="184388at2"/>
<dbReference type="GO" id="GO:0016020">
    <property type="term" value="C:membrane"/>
    <property type="evidence" value="ECO:0007669"/>
    <property type="project" value="UniProtKB-SubCell"/>
</dbReference>
<feature type="transmembrane region" description="Helical" evidence="6">
    <location>
        <begin position="223"/>
        <end position="245"/>
    </location>
</feature>
<dbReference type="InterPro" id="IPR037185">
    <property type="entry name" value="EmrE-like"/>
</dbReference>
<evidence type="ECO:0000256" key="6">
    <source>
        <dbReference type="SAM" id="Phobius"/>
    </source>
</evidence>
<dbReference type="InterPro" id="IPR050638">
    <property type="entry name" value="AA-Vitamin_Transporters"/>
</dbReference>
<reference evidence="8 9" key="1">
    <citation type="submission" date="2016-03" db="EMBL/GenBank/DDBJ databases">
        <authorList>
            <consortium name="Pathogen Informatics"/>
        </authorList>
    </citation>
    <scope>NUCLEOTIDE SEQUENCE [LARGE SCALE GENOMIC DNA]</scope>
    <source>
        <strain evidence="8 9">NCTC13364</strain>
    </source>
</reference>
<evidence type="ECO:0000313" key="9">
    <source>
        <dbReference type="Proteomes" id="UP000077037"/>
    </source>
</evidence>
<proteinExistence type="inferred from homology"/>
<feature type="transmembrane region" description="Helical" evidence="6">
    <location>
        <begin position="126"/>
        <end position="147"/>
    </location>
</feature>
<dbReference type="InterPro" id="IPR000620">
    <property type="entry name" value="EamA_dom"/>
</dbReference>
<dbReference type="PANTHER" id="PTHR32322">
    <property type="entry name" value="INNER MEMBRANE TRANSPORTER"/>
    <property type="match status" value="1"/>
</dbReference>
<feature type="transmembrane region" description="Helical" evidence="6">
    <location>
        <begin position="100"/>
        <end position="119"/>
    </location>
</feature>
<name>A0A157Q3K9_9BORD</name>
<keyword evidence="3 6" id="KW-0812">Transmembrane</keyword>
<feature type="transmembrane region" description="Helical" evidence="6">
    <location>
        <begin position="280"/>
        <end position="301"/>
    </location>
</feature>
<feature type="transmembrane region" description="Helical" evidence="6">
    <location>
        <begin position="12"/>
        <end position="35"/>
    </location>
</feature>
<comment type="subcellular location">
    <subcellularLocation>
        <location evidence="1">Membrane</location>
        <topology evidence="1">Multi-pass membrane protein</topology>
    </subcellularLocation>
</comment>
<dbReference type="SUPFAM" id="SSF103481">
    <property type="entry name" value="Multidrug resistance efflux transporter EmrE"/>
    <property type="match status" value="2"/>
</dbReference>
<evidence type="ECO:0000256" key="2">
    <source>
        <dbReference type="ARBA" id="ARBA00007362"/>
    </source>
</evidence>